<sequence>MMGVPRSRRQSIECPGCNIPPPSPQPSSAFEDIFDVDSPVSRPVSEAFMSGTSTPNGTIGSRPPSLTEILLDVASPPWTLSAFMAYLSQNHCMESLEFTLDSQRYAAFYSEMITNNPNRTQETNDRICILWEKLMQVYIIPCAPREVNLPARIRDQLLGLPCGPTPPHPAQLDEAGRILYELMNDSLLLPFLQSVAPMQLDGPVDEHGRGSRRSSNSNTRMGAPVRSMNSMHHTDPESLTDDSDCNSTPGMEPMTPPTTPPTSEWAFTTSPGGLQRAVAAHNKGWKKMGAKLGFNRKSSRTRSAPTSSHPPPPEAYWTHEISQEALETEGSYHGHPLHSNSNAADDGWYHNPDLQQEGGFGDGTAAKSDTARCGVKASFVQRDIRMRRRQNKPPELVTNMQSVRRKSTAQSHQASATPLYRPDLLAPPVFSDYAENNNIDNTSMPMTDVSNYLPTPTTSNEDMRCPSTSLETEAFRYASPIEDMYGWDAELARREASPSRDSISSTEGLDAFALSYRRANGSKHSLLQRVFRVGSSSSMGKMETAV</sequence>
<dbReference type="Proteomes" id="UP000522262">
    <property type="component" value="Unassembled WGS sequence"/>
</dbReference>
<dbReference type="PANTHER" id="PTHR10845:SF267">
    <property type="entry name" value="REGULATOR OF G PROTEIN SIGNALING DOMAIN PROTEIN (AFU_ORTHOLOGUE AFUA_6G06860)"/>
    <property type="match status" value="1"/>
</dbReference>
<evidence type="ECO:0000259" key="2">
    <source>
        <dbReference type="PROSITE" id="PS50132"/>
    </source>
</evidence>
<organism evidence="3 4">
    <name type="scientific">Fusarium mexicanum</name>
    <dbReference type="NCBI Taxonomy" id="751941"/>
    <lineage>
        <taxon>Eukaryota</taxon>
        <taxon>Fungi</taxon>
        <taxon>Dikarya</taxon>
        <taxon>Ascomycota</taxon>
        <taxon>Pezizomycotina</taxon>
        <taxon>Sordariomycetes</taxon>
        <taxon>Hypocreomycetidae</taxon>
        <taxon>Hypocreales</taxon>
        <taxon>Nectriaceae</taxon>
        <taxon>Fusarium</taxon>
        <taxon>Fusarium fujikuroi species complex</taxon>
    </lineage>
</organism>
<evidence type="ECO:0000313" key="3">
    <source>
        <dbReference type="EMBL" id="KAF5543529.1"/>
    </source>
</evidence>
<gene>
    <name evidence="3" type="ORF">FMEXI_7001</name>
</gene>
<dbReference type="Gene3D" id="1.10.167.10">
    <property type="entry name" value="Regulator of G-protein Signalling 4, domain 2"/>
    <property type="match status" value="1"/>
</dbReference>
<feature type="region of interest" description="Disordered" evidence="1">
    <location>
        <begin position="200"/>
        <end position="269"/>
    </location>
</feature>
<feature type="region of interest" description="Disordered" evidence="1">
    <location>
        <begin position="292"/>
        <end position="316"/>
    </location>
</feature>
<dbReference type="PANTHER" id="PTHR10845">
    <property type="entry name" value="REGULATOR OF G PROTEIN SIGNALING"/>
    <property type="match status" value="1"/>
</dbReference>
<dbReference type="CDD" id="cd07440">
    <property type="entry name" value="RGS"/>
    <property type="match status" value="1"/>
</dbReference>
<dbReference type="SUPFAM" id="SSF48097">
    <property type="entry name" value="Regulator of G-protein signaling, RGS"/>
    <property type="match status" value="1"/>
</dbReference>
<feature type="region of interest" description="Disordered" evidence="1">
    <location>
        <begin position="1"/>
        <end position="27"/>
    </location>
</feature>
<dbReference type="AlphaFoldDB" id="A0A8H5IUU6"/>
<evidence type="ECO:0000256" key="1">
    <source>
        <dbReference type="SAM" id="MobiDB-lite"/>
    </source>
</evidence>
<reference evidence="3 4" key="1">
    <citation type="submission" date="2020-05" db="EMBL/GenBank/DDBJ databases">
        <title>Identification and distribution of gene clusters putatively required for synthesis of sphingolipid metabolism inhibitors in phylogenetically diverse species of the filamentous fungus Fusarium.</title>
        <authorList>
            <person name="Kim H.-S."/>
            <person name="Busman M."/>
            <person name="Brown D.W."/>
            <person name="Divon H."/>
            <person name="Uhlig S."/>
            <person name="Proctor R.H."/>
        </authorList>
    </citation>
    <scope>NUCLEOTIDE SEQUENCE [LARGE SCALE GENOMIC DNA]</scope>
    <source>
        <strain evidence="3 4">NRRL 53147</strain>
    </source>
</reference>
<keyword evidence="4" id="KW-1185">Reference proteome</keyword>
<proteinExistence type="predicted"/>
<dbReference type="EMBL" id="JAAOAM010000149">
    <property type="protein sequence ID" value="KAF5543529.1"/>
    <property type="molecule type" value="Genomic_DNA"/>
</dbReference>
<dbReference type="PROSITE" id="PS50132">
    <property type="entry name" value="RGS"/>
    <property type="match status" value="1"/>
</dbReference>
<comment type="caution">
    <text evidence="3">The sequence shown here is derived from an EMBL/GenBank/DDBJ whole genome shotgun (WGS) entry which is preliminary data.</text>
</comment>
<dbReference type="InterPro" id="IPR044926">
    <property type="entry name" value="RGS_subdomain_2"/>
</dbReference>
<dbReference type="SMART" id="SM00315">
    <property type="entry name" value="RGS"/>
    <property type="match status" value="1"/>
</dbReference>
<dbReference type="InterPro" id="IPR016137">
    <property type="entry name" value="RGS"/>
</dbReference>
<accession>A0A8H5IUU6</accession>
<protein>
    <submittedName>
        <fullName evidence="3">Regulator of G signaling</fullName>
    </submittedName>
</protein>
<name>A0A8H5IUU6_9HYPO</name>
<feature type="domain" description="RGS" evidence="2">
    <location>
        <begin position="83"/>
        <end position="194"/>
    </location>
</feature>
<evidence type="ECO:0000313" key="4">
    <source>
        <dbReference type="Proteomes" id="UP000522262"/>
    </source>
</evidence>
<dbReference type="Pfam" id="PF00615">
    <property type="entry name" value="RGS"/>
    <property type="match status" value="1"/>
</dbReference>
<dbReference type="InterPro" id="IPR036305">
    <property type="entry name" value="RGS_sf"/>
</dbReference>